<name>A0ABQ5NR94_9ACTN</name>
<organism evidence="2 3">
    <name type="scientific">Streptomyces yaizuensis</name>
    <dbReference type="NCBI Taxonomy" id="2989713"/>
    <lineage>
        <taxon>Bacteria</taxon>
        <taxon>Bacillati</taxon>
        <taxon>Actinomycetota</taxon>
        <taxon>Actinomycetes</taxon>
        <taxon>Kitasatosporales</taxon>
        <taxon>Streptomycetaceae</taxon>
        <taxon>Streptomyces</taxon>
    </lineage>
</organism>
<evidence type="ECO:0000313" key="3">
    <source>
        <dbReference type="Proteomes" id="UP001291653"/>
    </source>
</evidence>
<reference evidence="2 3" key="1">
    <citation type="submission" date="2022-10" db="EMBL/GenBank/DDBJ databases">
        <title>Draft genome sequence of Streptomyces sp. YSPA8.</title>
        <authorList>
            <person name="Moriuchi R."/>
            <person name="Dohra H."/>
            <person name="Yamamura H."/>
            <person name="Kodani S."/>
        </authorList>
    </citation>
    <scope>NUCLEOTIDE SEQUENCE [LARGE SCALE GENOMIC DNA]</scope>
    <source>
        <strain evidence="2 3">YSPA8</strain>
    </source>
</reference>
<accession>A0ABQ5NR94</accession>
<proteinExistence type="predicted"/>
<dbReference type="Gene3D" id="3.10.400.10">
    <property type="entry name" value="Sulfate adenylyltransferase"/>
    <property type="match status" value="1"/>
</dbReference>
<dbReference type="PANTHER" id="PTHR39203">
    <property type="entry name" value="CYTOPLASMIC PROTEIN-RELATED"/>
    <property type="match status" value="1"/>
</dbReference>
<dbReference type="EMBL" id="BSBI01000001">
    <property type="protein sequence ID" value="GLF92892.1"/>
    <property type="molecule type" value="Genomic_DNA"/>
</dbReference>
<gene>
    <name evidence="2" type="ORF">SYYSPA8_01365</name>
</gene>
<dbReference type="InterPro" id="IPR015947">
    <property type="entry name" value="PUA-like_sf"/>
</dbReference>
<protein>
    <submittedName>
        <fullName evidence="2">ASCH domain-containing protein</fullName>
    </submittedName>
</protein>
<dbReference type="PANTHER" id="PTHR39203:SF1">
    <property type="entry name" value="CYTOPLASMIC PROTEIN"/>
    <property type="match status" value="1"/>
</dbReference>
<dbReference type="Proteomes" id="UP001291653">
    <property type="component" value="Unassembled WGS sequence"/>
</dbReference>
<keyword evidence="3" id="KW-1185">Reference proteome</keyword>
<feature type="domain" description="ASCH" evidence="1">
    <location>
        <begin position="19"/>
        <end position="145"/>
    </location>
</feature>
<dbReference type="InterPro" id="IPR009326">
    <property type="entry name" value="DUF984"/>
</dbReference>
<dbReference type="SMART" id="SM01022">
    <property type="entry name" value="ASCH"/>
    <property type="match status" value="1"/>
</dbReference>
<evidence type="ECO:0000313" key="2">
    <source>
        <dbReference type="EMBL" id="GLF92892.1"/>
    </source>
</evidence>
<dbReference type="InterPro" id="IPR007374">
    <property type="entry name" value="ASCH_domain"/>
</dbReference>
<dbReference type="RefSeq" id="WP_323445012.1">
    <property type="nucleotide sequence ID" value="NZ_BSBI01000001.1"/>
</dbReference>
<dbReference type="SUPFAM" id="SSF88697">
    <property type="entry name" value="PUA domain-like"/>
    <property type="match status" value="1"/>
</dbReference>
<sequence length="152" mass="16386">MTTDSTAPIDPLSLPTEEFAFPGPLRDRLVAAILDGSKTTTTGLAIQYEREREPLPEAGRRSAVVDSGDRPVCVIEVTSVRVVPLGEVDLAHAQAEGEGPITVAEWRTLHEAFWHGEEMRTALGDPAFTVDDTTPVVLESFHVVADLRPATG</sequence>
<evidence type="ECO:0000259" key="1">
    <source>
        <dbReference type="SMART" id="SM01022"/>
    </source>
</evidence>
<dbReference type="CDD" id="cd06553">
    <property type="entry name" value="ASCH_Ef3133_like"/>
    <property type="match status" value="1"/>
</dbReference>
<dbReference type="PIRSF" id="PIRSF021320">
    <property type="entry name" value="DUF984"/>
    <property type="match status" value="1"/>
</dbReference>
<comment type="caution">
    <text evidence="2">The sequence shown here is derived from an EMBL/GenBank/DDBJ whole genome shotgun (WGS) entry which is preliminary data.</text>
</comment>
<dbReference type="Pfam" id="PF04266">
    <property type="entry name" value="ASCH"/>
    <property type="match status" value="1"/>
</dbReference>